<feature type="domain" description="Major facilitator superfamily (MFS) profile" evidence="10">
    <location>
        <begin position="788"/>
        <end position="1232"/>
    </location>
</feature>
<dbReference type="InterPro" id="IPR005829">
    <property type="entry name" value="Sugar_transporter_CS"/>
</dbReference>
<dbReference type="PROSITE" id="PS00217">
    <property type="entry name" value="SUGAR_TRANSPORT_2"/>
    <property type="match status" value="1"/>
</dbReference>
<dbReference type="PANTHER" id="PTHR48022">
    <property type="entry name" value="PLASTIDIC GLUCOSE TRANSPORTER 4"/>
    <property type="match status" value="1"/>
</dbReference>
<dbReference type="InterPro" id="IPR005828">
    <property type="entry name" value="MFS_sugar_transport-like"/>
</dbReference>
<proteinExistence type="inferred from homology"/>
<evidence type="ECO:0000256" key="5">
    <source>
        <dbReference type="ARBA" id="ARBA00022989"/>
    </source>
</evidence>
<organism evidence="11 12">
    <name type="scientific">Aureobasidium pullulans</name>
    <name type="common">Black yeast</name>
    <name type="synonym">Pullularia pullulans</name>
    <dbReference type="NCBI Taxonomy" id="5580"/>
    <lineage>
        <taxon>Eukaryota</taxon>
        <taxon>Fungi</taxon>
        <taxon>Dikarya</taxon>
        <taxon>Ascomycota</taxon>
        <taxon>Pezizomycotina</taxon>
        <taxon>Dothideomycetes</taxon>
        <taxon>Dothideomycetidae</taxon>
        <taxon>Dothideales</taxon>
        <taxon>Saccotheciaceae</taxon>
        <taxon>Aureobasidium</taxon>
    </lineage>
</organism>
<dbReference type="InterPro" id="IPR050360">
    <property type="entry name" value="MFS_Sugar_Transporters"/>
</dbReference>
<evidence type="ECO:0000313" key="12">
    <source>
        <dbReference type="Proteomes" id="UP001341245"/>
    </source>
</evidence>
<keyword evidence="7" id="KW-0539">Nucleus</keyword>
<evidence type="ECO:0000256" key="2">
    <source>
        <dbReference type="ARBA" id="ARBA00010992"/>
    </source>
</evidence>
<dbReference type="Gene3D" id="1.20.1250.20">
    <property type="entry name" value="MFS general substrate transporter like domains"/>
    <property type="match status" value="1"/>
</dbReference>
<dbReference type="SUPFAM" id="SSF103473">
    <property type="entry name" value="MFS general substrate transporter"/>
    <property type="match status" value="1"/>
</dbReference>
<feature type="transmembrane region" description="Helical" evidence="9">
    <location>
        <begin position="1045"/>
        <end position="1069"/>
    </location>
</feature>
<feature type="transmembrane region" description="Helical" evidence="9">
    <location>
        <begin position="1081"/>
        <end position="1100"/>
    </location>
</feature>
<keyword evidence="5 9" id="KW-1133">Transmembrane helix</keyword>
<evidence type="ECO:0000256" key="3">
    <source>
        <dbReference type="ARBA" id="ARBA00022448"/>
    </source>
</evidence>
<dbReference type="InterPro" id="IPR007219">
    <property type="entry name" value="XnlR_reg_dom"/>
</dbReference>
<evidence type="ECO:0000256" key="7">
    <source>
        <dbReference type="ARBA" id="ARBA00023242"/>
    </source>
</evidence>
<dbReference type="InterPro" id="IPR036259">
    <property type="entry name" value="MFS_trans_sf"/>
</dbReference>
<comment type="similarity">
    <text evidence="2">Belongs to the major facilitator superfamily. Sugar transporter (TC 2.A.1.1) family.</text>
</comment>
<dbReference type="PROSITE" id="PS50850">
    <property type="entry name" value="MFS"/>
    <property type="match status" value="1"/>
</dbReference>
<keyword evidence="12" id="KW-1185">Reference proteome</keyword>
<feature type="transmembrane region" description="Helical" evidence="9">
    <location>
        <begin position="1209"/>
        <end position="1226"/>
    </location>
</feature>
<keyword evidence="6 9" id="KW-0472">Membrane</keyword>
<feature type="transmembrane region" description="Helical" evidence="9">
    <location>
        <begin position="1107"/>
        <end position="1129"/>
    </location>
</feature>
<dbReference type="InterPro" id="IPR020846">
    <property type="entry name" value="MFS_dom"/>
</dbReference>
<feature type="transmembrane region" description="Helical" evidence="9">
    <location>
        <begin position="924"/>
        <end position="942"/>
    </location>
</feature>
<evidence type="ECO:0000256" key="6">
    <source>
        <dbReference type="ARBA" id="ARBA00023136"/>
    </source>
</evidence>
<feature type="transmembrane region" description="Helical" evidence="9">
    <location>
        <begin position="954"/>
        <end position="976"/>
    </location>
</feature>
<feature type="transmembrane region" description="Helical" evidence="9">
    <location>
        <begin position="787"/>
        <end position="810"/>
    </location>
</feature>
<evidence type="ECO:0000256" key="8">
    <source>
        <dbReference type="SAM" id="MobiDB-lite"/>
    </source>
</evidence>
<gene>
    <name evidence="11" type="ORF">QM012_001363</name>
</gene>
<dbReference type="PANTHER" id="PTHR48022:SF83">
    <property type="entry name" value="MAJOR FACILITATOR SUPERFAMILY (MFS) PROFILE DOMAIN-CONTAINING PROTEIN"/>
    <property type="match status" value="1"/>
</dbReference>
<comment type="subcellular location">
    <subcellularLocation>
        <location evidence="1">Membrane</location>
        <topology evidence="1">Multi-pass membrane protein</topology>
    </subcellularLocation>
</comment>
<name>A0ABR0TDU9_AURPU</name>
<evidence type="ECO:0000256" key="4">
    <source>
        <dbReference type="ARBA" id="ARBA00022692"/>
    </source>
</evidence>
<keyword evidence="4 9" id="KW-0812">Transmembrane</keyword>
<evidence type="ECO:0000259" key="10">
    <source>
        <dbReference type="PROSITE" id="PS50850"/>
    </source>
</evidence>
<evidence type="ECO:0000256" key="9">
    <source>
        <dbReference type="SAM" id="Phobius"/>
    </source>
</evidence>
<feature type="transmembrane region" description="Helical" evidence="9">
    <location>
        <begin position="1141"/>
        <end position="1163"/>
    </location>
</feature>
<feature type="transmembrane region" description="Helical" evidence="9">
    <location>
        <begin position="1175"/>
        <end position="1197"/>
    </location>
</feature>
<dbReference type="EMBL" id="JASGXD010000011">
    <property type="protein sequence ID" value="KAK6002613.1"/>
    <property type="molecule type" value="Genomic_DNA"/>
</dbReference>
<sequence>MVQQVQAAPISESNPSFLPAAGPQVTQPQDNSIQNPAWVAQDPASVSPYNFQDQRMVAPLVERDTPSLPATNWLPYTNGMDWDFDFYMTQALNNFSPAMGMHQSNIWSPSANPLDNAANINIGTSPEAGSKGSIAEESPMSVTNSVASSKRHGTFYADGEVSRLARHRNAEVLQNQDHISRMGSGLEFSPIEAEPLAMNANSRLIVPTHTYSRILKQFDELCMTENPILLFEKFRSGRFPPRQALEACIESYFENITTVFQVVHQPTTTLEGENDWILCLALAALGAVTSSSALLVSNSEALRTFLQRAIATRYMSIGRAKDAPELSFMQACILHDVLELHLQHSINEEALAGTRSFSDYCTSIKRSRWLNLNEPIWDNTWTEDNWKAWAHRESQRRVAYCAWHLDSWYFLTSGKNLSANFSLNDVQTQLPAHEALWLATSLREWMNLRATHKQPMSLNNLLRSIYQQEPLVQELGDFAQIIAVHAVCRRTLEVGHNILDPLSGLDVGQHHRGESVRDIYWLPSDPEYQKWRNKALDCLDTLHWGTHGVIARLQGLEPPAVLHLHMSRLVLLVPYQDVYDLMSEVVSSHGNDASFAHVGNSRSRREDLVAKIWLWISKDHYKSRLAIVHAGAMFWYIRHHGTGNILEPTSLFVASVILWAYGSFVPLLQASTDEHHPATSRADTDEEFDPTMIQIDRPCDDELIQIFIRRGNSMQPHMLGVGNICQPGGAHNVLKVEKKEDMVYIEDKSGSLVGDEKADHGMAAAATDEEHNLTLMQALKKYPQACFWSIAISSAIIMEGYDIVLIYSFFGQPAFVKKYGEYDAATGKYTLSAAWQAGLGNGTQIGTVIGAFLNGYLTHKFGYRKVMIASLLSLLAFIFIPFFAPSVEIILIGQILCGIPWGVFATMAPAYASEVCPTVLRGYLTVYVNLTWAFGQLVGAGVQSGVSGITTEWAYRIPFAIQWAWPLPIALLAYLAPESPWYLIRTGNDEGALHSIKRLSPSKTEIEHRAQLAMMQHTNQLEMDISAGTSYWDCFKGIDRRRTEIVCMAFAAQPFCGSAMGGTPTYFFIQAGLPTSISFKMTVGGLGMASVGTIISWYLLSAFGRRTLYLWGLGLLTVVLTTTGAISAADATSVAGNYAQAVMMLMWLFIYYLTVGPICYAIVGETSATRLRNKSVCLARIAYYIANITCGAVNPYLLNPTALNLKGKAGFFWAGTTLIFFVWTFFRLPECKGRTYEELDVLFANKVKTREFNKFNVNVYAEDGETLVKQMKQE</sequence>
<accession>A0ABR0TDU9</accession>
<dbReference type="CDD" id="cd12148">
    <property type="entry name" value="fungal_TF_MHR"/>
    <property type="match status" value="1"/>
</dbReference>
<feature type="transmembrane region" description="Helical" evidence="9">
    <location>
        <begin position="890"/>
        <end position="912"/>
    </location>
</feature>
<dbReference type="Pfam" id="PF04082">
    <property type="entry name" value="Fungal_trans"/>
    <property type="match status" value="1"/>
</dbReference>
<protein>
    <recommendedName>
        <fullName evidence="10">Major facilitator superfamily (MFS) profile domain-containing protein</fullName>
    </recommendedName>
</protein>
<dbReference type="NCBIfam" id="TIGR00879">
    <property type="entry name" value="SP"/>
    <property type="match status" value="1"/>
</dbReference>
<evidence type="ECO:0000313" key="11">
    <source>
        <dbReference type="EMBL" id="KAK6002613.1"/>
    </source>
</evidence>
<feature type="transmembrane region" description="Helical" evidence="9">
    <location>
        <begin position="866"/>
        <end position="884"/>
    </location>
</feature>
<comment type="caution">
    <text evidence="11">The sequence shown here is derived from an EMBL/GenBank/DDBJ whole genome shotgun (WGS) entry which is preliminary data.</text>
</comment>
<evidence type="ECO:0000256" key="1">
    <source>
        <dbReference type="ARBA" id="ARBA00004141"/>
    </source>
</evidence>
<keyword evidence="3" id="KW-0813">Transport</keyword>
<feature type="region of interest" description="Disordered" evidence="8">
    <location>
        <begin position="1"/>
        <end position="31"/>
    </location>
</feature>
<dbReference type="Proteomes" id="UP001341245">
    <property type="component" value="Unassembled WGS sequence"/>
</dbReference>
<dbReference type="InterPro" id="IPR003663">
    <property type="entry name" value="Sugar/inositol_transpt"/>
</dbReference>
<feature type="compositionally biased region" description="Polar residues" evidence="8">
    <location>
        <begin position="1"/>
        <end position="16"/>
    </location>
</feature>
<reference evidence="11 12" key="1">
    <citation type="submission" date="2023-11" db="EMBL/GenBank/DDBJ databases">
        <title>Draft genome sequence and annotation of the polyextremotolerant black yeast-like fungus Aureobasidium pullulans NRRL 62042.</title>
        <authorList>
            <person name="Dielentheis-Frenken M.R.E."/>
            <person name="Wibberg D."/>
            <person name="Blank L.M."/>
            <person name="Tiso T."/>
        </authorList>
    </citation>
    <scope>NUCLEOTIDE SEQUENCE [LARGE SCALE GENOMIC DNA]</scope>
    <source>
        <strain evidence="11 12">NRRL 62042</strain>
    </source>
</reference>
<dbReference type="Pfam" id="PF00083">
    <property type="entry name" value="Sugar_tr"/>
    <property type="match status" value="1"/>
</dbReference>